<proteinExistence type="predicted"/>
<name>A0A2P6NTL6_9EUKA</name>
<evidence type="ECO:0000313" key="2">
    <source>
        <dbReference type="Proteomes" id="UP000241769"/>
    </source>
</evidence>
<dbReference type="CDD" id="cd22997">
    <property type="entry name" value="GT_LH"/>
    <property type="match status" value="1"/>
</dbReference>
<dbReference type="Proteomes" id="UP000241769">
    <property type="component" value="Unassembled WGS sequence"/>
</dbReference>
<dbReference type="OrthoDB" id="422736at2759"/>
<dbReference type="InParanoid" id="A0A2P6NTL6"/>
<dbReference type="EMBL" id="MDYQ01000021">
    <property type="protein sequence ID" value="PRP87291.1"/>
    <property type="molecule type" value="Genomic_DNA"/>
</dbReference>
<keyword evidence="2" id="KW-1185">Reference proteome</keyword>
<protein>
    <submittedName>
        <fullName evidence="1">Uncharacterized protein</fullName>
    </submittedName>
</protein>
<gene>
    <name evidence="1" type="ORF">PROFUN_01553</name>
</gene>
<dbReference type="AlphaFoldDB" id="A0A2P6NTL6"/>
<organism evidence="1 2">
    <name type="scientific">Planoprotostelium fungivorum</name>
    <dbReference type="NCBI Taxonomy" id="1890364"/>
    <lineage>
        <taxon>Eukaryota</taxon>
        <taxon>Amoebozoa</taxon>
        <taxon>Evosea</taxon>
        <taxon>Variosea</taxon>
        <taxon>Cavosteliida</taxon>
        <taxon>Cavosteliaceae</taxon>
        <taxon>Planoprotostelium</taxon>
    </lineage>
</organism>
<accession>A0A2P6NTL6</accession>
<sequence>MPVTFKRERSDRNHLRIKNHSIIRIKPEAAVLNESKAVSKGWRSENSGAHSSRQAGVLSLVSVWITRNQDLRNSLLSLINGYPAPNVYNWGEHFASASEGQGKKINAVYSDALDVIFQLPLDVLLLRYKETQKNLVIGAEKNNTMPQSNLPSNIFGPDTDKKDIYRRPRWLNSGIMIGQTDHLRTLFTLTKAKWDTLIPPPLSGDQGVIAEMFYFNYESTMFQMMHWSTDDIVWDSDTNESTLANAPLAPSQFKKKIDVRGIDLDSTAGRLGWNRISNTIPAAMHFNSEEQKINLDAWWTKAWGYPRLSEILEGYANDENVGMHVNGQWMTWNETCGSYDLR</sequence>
<reference evidence="1 2" key="1">
    <citation type="journal article" date="2018" name="Genome Biol. Evol.">
        <title>Multiple Roots of Fruiting Body Formation in Amoebozoa.</title>
        <authorList>
            <person name="Hillmann F."/>
            <person name="Forbes G."/>
            <person name="Novohradska S."/>
            <person name="Ferling I."/>
            <person name="Riege K."/>
            <person name="Groth M."/>
            <person name="Westermann M."/>
            <person name="Marz M."/>
            <person name="Spaller T."/>
            <person name="Winckler T."/>
            <person name="Schaap P."/>
            <person name="Glockner G."/>
        </authorList>
    </citation>
    <scope>NUCLEOTIDE SEQUENCE [LARGE SCALE GENOMIC DNA]</scope>
    <source>
        <strain evidence="1 2">Jena</strain>
    </source>
</reference>
<evidence type="ECO:0000313" key="1">
    <source>
        <dbReference type="EMBL" id="PRP87291.1"/>
    </source>
</evidence>
<comment type="caution">
    <text evidence="1">The sequence shown here is derived from an EMBL/GenBank/DDBJ whole genome shotgun (WGS) entry which is preliminary data.</text>
</comment>